<dbReference type="GO" id="GO:0008270">
    <property type="term" value="F:zinc ion binding"/>
    <property type="evidence" value="ECO:0007669"/>
    <property type="project" value="TreeGrafter"/>
</dbReference>
<evidence type="ECO:0000256" key="1">
    <source>
        <dbReference type="ARBA" id="ARBA00022679"/>
    </source>
</evidence>
<dbReference type="GO" id="GO:0006508">
    <property type="term" value="P:proteolysis"/>
    <property type="evidence" value="ECO:0007669"/>
    <property type="project" value="UniProtKB-KW"/>
</dbReference>
<dbReference type="OrthoDB" id="3907302at2759"/>
<evidence type="ECO:0000259" key="4">
    <source>
        <dbReference type="Pfam" id="PF04389"/>
    </source>
</evidence>
<dbReference type="STRING" id="645134.A0A0L0HMQ1"/>
<name>A0A0L0HMQ1_SPIPD</name>
<organism evidence="5 6">
    <name type="scientific">Spizellomyces punctatus (strain DAOM BR117)</name>
    <dbReference type="NCBI Taxonomy" id="645134"/>
    <lineage>
        <taxon>Eukaryota</taxon>
        <taxon>Fungi</taxon>
        <taxon>Fungi incertae sedis</taxon>
        <taxon>Chytridiomycota</taxon>
        <taxon>Chytridiomycota incertae sedis</taxon>
        <taxon>Chytridiomycetes</taxon>
        <taxon>Spizellomycetales</taxon>
        <taxon>Spizellomycetaceae</taxon>
        <taxon>Spizellomyces</taxon>
    </lineage>
</organism>
<dbReference type="AlphaFoldDB" id="A0A0L0HMQ1"/>
<keyword evidence="6" id="KW-1185">Reference proteome</keyword>
<reference evidence="5 6" key="1">
    <citation type="submission" date="2009-08" db="EMBL/GenBank/DDBJ databases">
        <title>The Genome Sequence of Spizellomyces punctatus strain DAOM BR117.</title>
        <authorList>
            <consortium name="The Broad Institute Genome Sequencing Platform"/>
            <person name="Russ C."/>
            <person name="Cuomo C."/>
            <person name="Shea T."/>
            <person name="Young S.K."/>
            <person name="Zeng Q."/>
            <person name="Koehrsen M."/>
            <person name="Haas B."/>
            <person name="Borodovsky M."/>
            <person name="Guigo R."/>
            <person name="Alvarado L."/>
            <person name="Berlin A."/>
            <person name="Bochicchio J."/>
            <person name="Borenstein D."/>
            <person name="Chapman S."/>
            <person name="Chen Z."/>
            <person name="Engels R."/>
            <person name="Freedman E."/>
            <person name="Gellesch M."/>
            <person name="Goldberg J."/>
            <person name="Griggs A."/>
            <person name="Gujja S."/>
            <person name="Heiman D."/>
            <person name="Hepburn T."/>
            <person name="Howarth C."/>
            <person name="Jen D."/>
            <person name="Larson L."/>
            <person name="Lewis B."/>
            <person name="Mehta T."/>
            <person name="Park D."/>
            <person name="Pearson M."/>
            <person name="Roberts A."/>
            <person name="Saif S."/>
            <person name="Shenoy N."/>
            <person name="Sisk P."/>
            <person name="Stolte C."/>
            <person name="Sykes S."/>
            <person name="Thomson T."/>
            <person name="Walk T."/>
            <person name="White J."/>
            <person name="Yandava C."/>
            <person name="Burger G."/>
            <person name="Gray M.W."/>
            <person name="Holland P.W.H."/>
            <person name="King N."/>
            <person name="Lang F.B.F."/>
            <person name="Roger A.J."/>
            <person name="Ruiz-Trillo I."/>
            <person name="Lander E."/>
            <person name="Nusbaum C."/>
        </authorList>
    </citation>
    <scope>NUCLEOTIDE SEQUENCE [LARGE SCALE GENOMIC DNA]</scope>
    <source>
        <strain evidence="5 6">DAOM BR117</strain>
    </source>
</reference>
<proteinExistence type="inferred from homology"/>
<dbReference type="InterPro" id="IPR037457">
    <property type="entry name" value="M28_QC"/>
</dbReference>
<dbReference type="EC" id="3.4.-.-" evidence="3"/>
<accession>A0A0L0HMQ1</accession>
<dbReference type="CDD" id="cd03880">
    <property type="entry name" value="M28_QC_like"/>
    <property type="match status" value="1"/>
</dbReference>
<dbReference type="EMBL" id="KQ257452">
    <property type="protein sequence ID" value="KND02706.1"/>
    <property type="molecule type" value="Genomic_DNA"/>
</dbReference>
<dbReference type="InterPro" id="IPR007484">
    <property type="entry name" value="Peptidase_M28"/>
</dbReference>
<dbReference type="Proteomes" id="UP000053201">
    <property type="component" value="Unassembled WGS sequence"/>
</dbReference>
<sequence length="383" mass="42431">MRGLLLSSPSVHSHLLVTRSNCLLTVLLTLSFLSVLDVSCASARQLHPLCCSPTDVATLASLSAPENLTTTGSTLAPFLIPRVSGTEGNVKVQNHLISTFEALKWHVEQDKFTDTTPFGVKPFNNIIVTKNPNAPRKLVLAAHFDSKYFADFDFIGATDSAVPCAVLVDVAKTLNPYLERELFSSTTLQLIFFDGEEAFVSWSETDSLYGSRHLAAKWESTYVMGTNNPQSSGMEPRADPQNNARTILEQIDVFILLDLLGTPDVRIWNSHKDTASHWSRLVVIQHRLSTSNLLSKQVTARIDETGEGGYFMKGESGYSAYQIEDDHKPFMQRGVPIVHVIPQIFPAVWHRATDNAAAIEPQTVHDFALIFRVFVAEYLGLEL</sequence>
<dbReference type="GO" id="GO:0008233">
    <property type="term" value="F:peptidase activity"/>
    <property type="evidence" value="ECO:0007669"/>
    <property type="project" value="UniProtKB-KW"/>
</dbReference>
<evidence type="ECO:0000313" key="5">
    <source>
        <dbReference type="EMBL" id="KND02706.1"/>
    </source>
</evidence>
<dbReference type="GeneID" id="27685426"/>
<keyword evidence="1" id="KW-0808">Transferase</keyword>
<dbReference type="RefSeq" id="XP_016610745.1">
    <property type="nucleotide sequence ID" value="XM_016750102.1"/>
</dbReference>
<dbReference type="SUPFAM" id="SSF53187">
    <property type="entry name" value="Zn-dependent exopeptidases"/>
    <property type="match status" value="1"/>
</dbReference>
<dbReference type="InParanoid" id="A0A0L0HMQ1"/>
<keyword evidence="3" id="KW-0479">Metal-binding</keyword>
<evidence type="ECO:0000256" key="2">
    <source>
        <dbReference type="ARBA" id="ARBA00023315"/>
    </source>
</evidence>
<keyword evidence="3" id="KW-0862">Zinc</keyword>
<dbReference type="PANTHER" id="PTHR12283:SF6">
    <property type="entry name" value="GLUTAMINYL-PEPTIDE CYCLOTRANSFERASE-RELATED"/>
    <property type="match status" value="1"/>
</dbReference>
<gene>
    <name evidence="5" type="ORF">SPPG_01789</name>
</gene>
<feature type="domain" description="Peptidase M28" evidence="4">
    <location>
        <begin position="125"/>
        <end position="373"/>
    </location>
</feature>
<comment type="similarity">
    <text evidence="3">Belongs to the peptidase M28 family.</text>
</comment>
<dbReference type="GO" id="GO:0016603">
    <property type="term" value="F:glutaminyl-peptide cyclotransferase activity"/>
    <property type="evidence" value="ECO:0007669"/>
    <property type="project" value="InterPro"/>
</dbReference>
<dbReference type="OMA" id="TPFPSFW"/>
<dbReference type="PANTHER" id="PTHR12283">
    <property type="entry name" value="GLUTAMINYL-PEPTIDE CYCLOTRANSFERASE"/>
    <property type="match status" value="1"/>
</dbReference>
<evidence type="ECO:0000256" key="3">
    <source>
        <dbReference type="RuleBase" id="RU361240"/>
    </source>
</evidence>
<dbReference type="VEuPathDB" id="FungiDB:SPPG_01789"/>
<keyword evidence="3" id="KW-0645">Protease</keyword>
<evidence type="ECO:0000313" key="6">
    <source>
        <dbReference type="Proteomes" id="UP000053201"/>
    </source>
</evidence>
<keyword evidence="2" id="KW-0012">Acyltransferase</keyword>
<protein>
    <recommendedName>
        <fullName evidence="3">Peptide hydrolase</fullName>
        <ecNumber evidence="3">3.4.-.-</ecNumber>
    </recommendedName>
</protein>
<dbReference type="Pfam" id="PF04389">
    <property type="entry name" value="Peptidase_M28"/>
    <property type="match status" value="1"/>
</dbReference>
<dbReference type="eggNOG" id="KOG3946">
    <property type="taxonomic scope" value="Eukaryota"/>
</dbReference>
<keyword evidence="3" id="KW-0378">Hydrolase</keyword>
<dbReference type="Gene3D" id="3.40.630.10">
    <property type="entry name" value="Zn peptidases"/>
    <property type="match status" value="1"/>
</dbReference>
<dbReference type="InterPro" id="IPR040234">
    <property type="entry name" value="QC/QCL"/>
</dbReference>